<organism evidence="2 3">
    <name type="scientific">Pristionchus mayeri</name>
    <dbReference type="NCBI Taxonomy" id="1317129"/>
    <lineage>
        <taxon>Eukaryota</taxon>
        <taxon>Metazoa</taxon>
        <taxon>Ecdysozoa</taxon>
        <taxon>Nematoda</taxon>
        <taxon>Chromadorea</taxon>
        <taxon>Rhabditida</taxon>
        <taxon>Rhabditina</taxon>
        <taxon>Diplogasteromorpha</taxon>
        <taxon>Diplogasteroidea</taxon>
        <taxon>Neodiplogasteridae</taxon>
        <taxon>Pristionchus</taxon>
    </lineage>
</organism>
<proteinExistence type="predicted"/>
<evidence type="ECO:0000313" key="3">
    <source>
        <dbReference type="Proteomes" id="UP001328107"/>
    </source>
</evidence>
<dbReference type="Gene3D" id="2.60.40.2440">
    <property type="entry name" value="Carbohydrate binding type-21 domain"/>
    <property type="match status" value="1"/>
</dbReference>
<dbReference type="EMBL" id="BTRK01000005">
    <property type="protein sequence ID" value="GMR52518.1"/>
    <property type="molecule type" value="Genomic_DNA"/>
</dbReference>
<dbReference type="Proteomes" id="UP001328107">
    <property type="component" value="Unassembled WGS sequence"/>
</dbReference>
<dbReference type="InterPro" id="IPR038175">
    <property type="entry name" value="CBM21_dom_sf"/>
</dbReference>
<dbReference type="PROSITE" id="PS51159">
    <property type="entry name" value="CBM21"/>
    <property type="match status" value="1"/>
</dbReference>
<dbReference type="GO" id="GO:0008157">
    <property type="term" value="F:protein phosphatase 1 binding"/>
    <property type="evidence" value="ECO:0007669"/>
    <property type="project" value="TreeGrafter"/>
</dbReference>
<dbReference type="GO" id="GO:0005979">
    <property type="term" value="P:regulation of glycogen biosynthetic process"/>
    <property type="evidence" value="ECO:0007669"/>
    <property type="project" value="TreeGrafter"/>
</dbReference>
<name>A0AAN5CX13_9BILA</name>
<keyword evidence="3" id="KW-1185">Reference proteome</keyword>
<dbReference type="InterPro" id="IPR050782">
    <property type="entry name" value="PP1_regulatory_subunit_3"/>
</dbReference>
<dbReference type="GO" id="GO:2001069">
    <property type="term" value="F:glycogen binding"/>
    <property type="evidence" value="ECO:0007669"/>
    <property type="project" value="TreeGrafter"/>
</dbReference>
<sequence>MYSISCTIRRFLSATQWMDGVPIVNCLLLSHANYSGNDDIDAFSFVLALPHQSSFSRCEMCVSYSVSEGIFWDNNGGANYLLEWVPIEEKPVKQTSPVLSRLPSFLSSSLSLHSQWIGRWSTFSDNIPVEWIL</sequence>
<dbReference type="PANTHER" id="PTHR12307:SF53">
    <property type="entry name" value="PROTEIN PHOSPHATASE 1 REGULATORY SUBUNIT"/>
    <property type="match status" value="1"/>
</dbReference>
<evidence type="ECO:0000313" key="2">
    <source>
        <dbReference type="EMBL" id="GMR52518.1"/>
    </source>
</evidence>
<comment type="caution">
    <text evidence="2">The sequence shown here is derived from an EMBL/GenBank/DDBJ whole genome shotgun (WGS) entry which is preliminary data.</text>
</comment>
<dbReference type="Pfam" id="PF03370">
    <property type="entry name" value="CBM_21"/>
    <property type="match status" value="1"/>
</dbReference>
<dbReference type="AlphaFoldDB" id="A0AAN5CX13"/>
<reference evidence="3" key="1">
    <citation type="submission" date="2022-10" db="EMBL/GenBank/DDBJ databases">
        <title>Genome assembly of Pristionchus species.</title>
        <authorList>
            <person name="Yoshida K."/>
            <person name="Sommer R.J."/>
        </authorList>
    </citation>
    <scope>NUCLEOTIDE SEQUENCE [LARGE SCALE GENOMIC DNA]</scope>
    <source>
        <strain evidence="3">RS5460</strain>
    </source>
</reference>
<dbReference type="InterPro" id="IPR005036">
    <property type="entry name" value="CBM21_dom"/>
</dbReference>
<feature type="domain" description="CBM21" evidence="1">
    <location>
        <begin position="1"/>
        <end position="83"/>
    </location>
</feature>
<gene>
    <name evidence="2" type="ORF">PMAYCL1PPCAC_22713</name>
</gene>
<protein>
    <recommendedName>
        <fullName evidence="1">CBM21 domain-containing protein</fullName>
    </recommendedName>
</protein>
<dbReference type="PANTHER" id="PTHR12307">
    <property type="entry name" value="PROTEIN PHOSPHATASE 1 REGULATORY SUBUNIT"/>
    <property type="match status" value="1"/>
</dbReference>
<accession>A0AAN5CX13</accession>
<evidence type="ECO:0000259" key="1">
    <source>
        <dbReference type="PROSITE" id="PS51159"/>
    </source>
</evidence>
<dbReference type="GO" id="GO:0000164">
    <property type="term" value="C:protein phosphatase type 1 complex"/>
    <property type="evidence" value="ECO:0007669"/>
    <property type="project" value="TreeGrafter"/>
</dbReference>